<reference evidence="2" key="1">
    <citation type="journal article" date="2015" name="PeerJ">
        <title>First genomic representation of candidate bacterial phylum KSB3 points to enhanced environmental sensing as a trigger of wastewater bulking.</title>
        <authorList>
            <person name="Sekiguchi Y."/>
            <person name="Ohashi A."/>
            <person name="Parks D.H."/>
            <person name="Yamauchi T."/>
            <person name="Tyson G.W."/>
            <person name="Hugenholtz P."/>
        </authorList>
    </citation>
    <scope>NUCLEOTIDE SEQUENCE [LARGE SCALE GENOMIC DNA]</scope>
</reference>
<dbReference type="SMART" id="SM00966">
    <property type="entry name" value="SpoVT_AbrB"/>
    <property type="match status" value="1"/>
</dbReference>
<evidence type="ECO:0000313" key="3">
    <source>
        <dbReference type="Proteomes" id="UP000030700"/>
    </source>
</evidence>
<dbReference type="AlphaFoldDB" id="A0A081BQ45"/>
<proteinExistence type="predicted"/>
<evidence type="ECO:0000259" key="1">
    <source>
        <dbReference type="SMART" id="SM00966"/>
    </source>
</evidence>
<dbReference type="SUPFAM" id="SSF89447">
    <property type="entry name" value="AbrB/MazE/MraZ-like"/>
    <property type="match status" value="1"/>
</dbReference>
<gene>
    <name evidence="2" type="ORF">U14_03762</name>
</gene>
<dbReference type="InterPro" id="IPR037914">
    <property type="entry name" value="SpoVT-AbrB_sf"/>
</dbReference>
<dbReference type="InterPro" id="IPR007159">
    <property type="entry name" value="SpoVT-AbrB_dom"/>
</dbReference>
<dbReference type="HOGENOM" id="CLU_158484_8_0_0"/>
<organism evidence="2">
    <name type="scientific">Candidatus Moduliflexus flocculans</name>
    <dbReference type="NCBI Taxonomy" id="1499966"/>
    <lineage>
        <taxon>Bacteria</taxon>
        <taxon>Candidatus Moduliflexota</taxon>
        <taxon>Candidatus Moduliflexia</taxon>
        <taxon>Candidatus Moduliflexales</taxon>
        <taxon>Candidatus Moduliflexaceae</taxon>
    </lineage>
</organism>
<accession>A0A081BQ45</accession>
<sequence>MIVTDTTRLTPQGQVALPESLRAAKHWEVGQEFLVMVVDDGIFLKPKPLFEPTTLEDVAGCLHYAGTPKTLIEMEHAIAEGVKQRYDRD</sequence>
<dbReference type="GO" id="GO:0003677">
    <property type="term" value="F:DNA binding"/>
    <property type="evidence" value="ECO:0007669"/>
    <property type="project" value="InterPro"/>
</dbReference>
<dbReference type="Proteomes" id="UP000030700">
    <property type="component" value="Unassembled WGS sequence"/>
</dbReference>
<dbReference type="STRING" id="1499966.U14_03762"/>
<protein>
    <submittedName>
        <fullName evidence="2">Asr3467 protein</fullName>
    </submittedName>
</protein>
<keyword evidence="3" id="KW-1185">Reference proteome</keyword>
<dbReference type="EMBL" id="DF820458">
    <property type="protein sequence ID" value="GAK52511.1"/>
    <property type="molecule type" value="Genomic_DNA"/>
</dbReference>
<feature type="domain" description="SpoVT-AbrB" evidence="1">
    <location>
        <begin position="7"/>
        <end position="52"/>
    </location>
</feature>
<name>A0A081BQ45_9BACT</name>
<evidence type="ECO:0000313" key="2">
    <source>
        <dbReference type="EMBL" id="GAK52511.1"/>
    </source>
</evidence>